<feature type="domain" description="Beta-lactamase-related" evidence="2">
    <location>
        <begin position="46"/>
        <end position="406"/>
    </location>
</feature>
<dbReference type="SUPFAM" id="SSF56601">
    <property type="entry name" value="beta-lactamase/transpeptidase-like"/>
    <property type="match status" value="1"/>
</dbReference>
<gene>
    <name evidence="3" type="ORF">OSR52_06545</name>
</gene>
<name>A0ABT6FQI6_9FLAO</name>
<dbReference type="PANTHER" id="PTHR43283:SF3">
    <property type="entry name" value="BETA-LACTAMASE FAMILY PROTEIN (AFU_ORTHOLOGUE AFUA_5G07500)"/>
    <property type="match status" value="1"/>
</dbReference>
<dbReference type="GO" id="GO:0016787">
    <property type="term" value="F:hydrolase activity"/>
    <property type="evidence" value="ECO:0007669"/>
    <property type="project" value="UniProtKB-KW"/>
</dbReference>
<reference evidence="3" key="1">
    <citation type="submission" date="2022-11" db="EMBL/GenBank/DDBJ databases">
        <title>High-quality draft genome sequence of Galbibacter sp. strain CMA-7.</title>
        <authorList>
            <person name="Wei L."/>
            <person name="Dong C."/>
            <person name="Shao Z."/>
        </authorList>
    </citation>
    <scope>NUCLEOTIDE SEQUENCE</scope>
    <source>
        <strain evidence="3">CMA-7</strain>
    </source>
</reference>
<accession>A0ABT6FQI6</accession>
<comment type="caution">
    <text evidence="3">The sequence shown here is derived from an EMBL/GenBank/DDBJ whole genome shotgun (WGS) entry which is preliminary data.</text>
</comment>
<keyword evidence="1" id="KW-0732">Signal</keyword>
<feature type="signal peptide" evidence="1">
    <location>
        <begin position="1"/>
        <end position="23"/>
    </location>
</feature>
<dbReference type="Gene3D" id="3.40.710.10">
    <property type="entry name" value="DD-peptidase/beta-lactamase superfamily"/>
    <property type="match status" value="1"/>
</dbReference>
<evidence type="ECO:0000259" key="2">
    <source>
        <dbReference type="Pfam" id="PF00144"/>
    </source>
</evidence>
<feature type="chain" id="PRO_5047177226" evidence="1">
    <location>
        <begin position="24"/>
        <end position="425"/>
    </location>
</feature>
<dbReference type="InterPro" id="IPR001466">
    <property type="entry name" value="Beta-lactam-related"/>
</dbReference>
<dbReference type="PANTHER" id="PTHR43283">
    <property type="entry name" value="BETA-LACTAMASE-RELATED"/>
    <property type="match status" value="1"/>
</dbReference>
<evidence type="ECO:0000313" key="3">
    <source>
        <dbReference type="EMBL" id="MDG3585523.1"/>
    </source>
</evidence>
<dbReference type="RefSeq" id="WP_277899212.1">
    <property type="nucleotide sequence ID" value="NZ_JAPMUA010000002.1"/>
</dbReference>
<dbReference type="InterPro" id="IPR012338">
    <property type="entry name" value="Beta-lactam/transpept-like"/>
</dbReference>
<keyword evidence="3" id="KW-0378">Hydrolase</keyword>
<dbReference type="Pfam" id="PF00144">
    <property type="entry name" value="Beta-lactamase"/>
    <property type="match status" value="1"/>
</dbReference>
<dbReference type="InterPro" id="IPR050789">
    <property type="entry name" value="Diverse_Enzym_Activities"/>
</dbReference>
<sequence length="425" mass="46655">MKVKKYASMLMLFVAIINLSVLSAQTLPETSPEAVGISSNRLTYLTKTFNDFVKDDALPGSVLLVARHGKIAYYKAFGKKDIEKNVPMKKTDMFRIASQTKAIVSVGIMMLQEQGKLSITDEVGKYIPEFKKTTVAVAKEDGSYNVVAAKRAITLRDLLTHTSGIGYGNGIAADKWKEAGIQGWYFADRKEPILETVKKMGNLPFDAQPGEQFVYGYSIDILGAIIEVVSGETLNDFLHTNILGPLKMNDTYFYLPKDKKDRLAVVYSPSGNGLEKAPNPGGMVGQGAYVDGPRTSYSGGAGLVSTASDYARFLQMMLNKGTLNGARILSRKSVELMTVNHLRNIKFPWADGTGFGLGFTVVEDLGARGTMGSVGEYGWGGAYHSTYWVDPKEDMVVVYLTQVIPTKTMEDHEKLHSLIYQALEE</sequence>
<evidence type="ECO:0000313" key="4">
    <source>
        <dbReference type="Proteomes" id="UP001153642"/>
    </source>
</evidence>
<dbReference type="EMBL" id="JAPMUA010000002">
    <property type="protein sequence ID" value="MDG3585523.1"/>
    <property type="molecule type" value="Genomic_DNA"/>
</dbReference>
<keyword evidence="4" id="KW-1185">Reference proteome</keyword>
<organism evidence="3 4">
    <name type="scientific">Galbibacter pacificus</name>
    <dbReference type="NCBI Taxonomy" id="2996052"/>
    <lineage>
        <taxon>Bacteria</taxon>
        <taxon>Pseudomonadati</taxon>
        <taxon>Bacteroidota</taxon>
        <taxon>Flavobacteriia</taxon>
        <taxon>Flavobacteriales</taxon>
        <taxon>Flavobacteriaceae</taxon>
        <taxon>Galbibacter</taxon>
    </lineage>
</organism>
<protein>
    <submittedName>
        <fullName evidence="3">Serine hydrolase</fullName>
    </submittedName>
</protein>
<proteinExistence type="predicted"/>
<dbReference type="Proteomes" id="UP001153642">
    <property type="component" value="Unassembled WGS sequence"/>
</dbReference>
<evidence type="ECO:0000256" key="1">
    <source>
        <dbReference type="SAM" id="SignalP"/>
    </source>
</evidence>